<dbReference type="PANTHER" id="PTHR44196:SF1">
    <property type="entry name" value="DEHYDROGENASE_REDUCTASE SDR FAMILY MEMBER 7B"/>
    <property type="match status" value="1"/>
</dbReference>
<organism evidence="4 5">
    <name type="scientific">Enhygromyxa salina</name>
    <dbReference type="NCBI Taxonomy" id="215803"/>
    <lineage>
        <taxon>Bacteria</taxon>
        <taxon>Pseudomonadati</taxon>
        <taxon>Myxococcota</taxon>
        <taxon>Polyangia</taxon>
        <taxon>Nannocystales</taxon>
        <taxon>Nannocystaceae</taxon>
        <taxon>Enhygromyxa</taxon>
    </lineage>
</organism>
<dbReference type="PRINTS" id="PR00081">
    <property type="entry name" value="GDHRDH"/>
</dbReference>
<comment type="similarity">
    <text evidence="1 3">Belongs to the short-chain dehydrogenases/reductases (SDR) family.</text>
</comment>
<dbReference type="PROSITE" id="PS00061">
    <property type="entry name" value="ADH_SHORT"/>
    <property type="match status" value="1"/>
</dbReference>
<dbReference type="PRINTS" id="PR00080">
    <property type="entry name" value="SDRFAMILY"/>
</dbReference>
<dbReference type="GO" id="GO:0016491">
    <property type="term" value="F:oxidoreductase activity"/>
    <property type="evidence" value="ECO:0007669"/>
    <property type="project" value="UniProtKB-KW"/>
</dbReference>
<dbReference type="EMBL" id="PVNL01000058">
    <property type="protein sequence ID" value="PRQ07172.1"/>
    <property type="molecule type" value="Genomic_DNA"/>
</dbReference>
<dbReference type="Pfam" id="PF00106">
    <property type="entry name" value="adh_short"/>
    <property type="match status" value="1"/>
</dbReference>
<dbReference type="Gene3D" id="3.40.50.720">
    <property type="entry name" value="NAD(P)-binding Rossmann-like Domain"/>
    <property type="match status" value="1"/>
</dbReference>
<evidence type="ECO:0000313" key="4">
    <source>
        <dbReference type="EMBL" id="PRQ07172.1"/>
    </source>
</evidence>
<dbReference type="InterPro" id="IPR020904">
    <property type="entry name" value="Sc_DH/Rdtase_CS"/>
</dbReference>
<dbReference type="GO" id="GO:0016020">
    <property type="term" value="C:membrane"/>
    <property type="evidence" value="ECO:0007669"/>
    <property type="project" value="TreeGrafter"/>
</dbReference>
<keyword evidence="2 4" id="KW-0560">Oxidoreductase</keyword>
<gene>
    <name evidence="4" type="primary">sadH_1</name>
    <name evidence="4" type="ORF">ENSA7_31870</name>
</gene>
<dbReference type="AlphaFoldDB" id="A0A2S9YQ23"/>
<evidence type="ECO:0000256" key="3">
    <source>
        <dbReference type="RuleBase" id="RU000363"/>
    </source>
</evidence>
<dbReference type="PANTHER" id="PTHR44196">
    <property type="entry name" value="DEHYDROGENASE/REDUCTASE SDR FAMILY MEMBER 7B"/>
    <property type="match status" value="1"/>
</dbReference>
<accession>A0A2S9YQ23</accession>
<dbReference type="InterPro" id="IPR002347">
    <property type="entry name" value="SDR_fam"/>
</dbReference>
<proteinExistence type="inferred from homology"/>
<dbReference type="SUPFAM" id="SSF51735">
    <property type="entry name" value="NAD(P)-binding Rossmann-fold domains"/>
    <property type="match status" value="1"/>
</dbReference>
<evidence type="ECO:0000313" key="5">
    <source>
        <dbReference type="Proteomes" id="UP000238823"/>
    </source>
</evidence>
<dbReference type="EC" id="1.-.-.-" evidence="4"/>
<protein>
    <submittedName>
        <fullName evidence="4">Putative oxidoreductase SadH</fullName>
        <ecNumber evidence="4">1.-.-.-</ecNumber>
    </submittedName>
</protein>
<evidence type="ECO:0000256" key="1">
    <source>
        <dbReference type="ARBA" id="ARBA00006484"/>
    </source>
</evidence>
<comment type="caution">
    <text evidence="4">The sequence shown here is derived from an EMBL/GenBank/DDBJ whole genome shotgun (WGS) entry which is preliminary data.</text>
</comment>
<dbReference type="InterPro" id="IPR036291">
    <property type="entry name" value="NAD(P)-bd_dom_sf"/>
</dbReference>
<evidence type="ECO:0000256" key="2">
    <source>
        <dbReference type="ARBA" id="ARBA00023002"/>
    </source>
</evidence>
<dbReference type="Proteomes" id="UP000238823">
    <property type="component" value="Unassembled WGS sequence"/>
</dbReference>
<reference evidence="4 5" key="1">
    <citation type="submission" date="2018-03" db="EMBL/GenBank/DDBJ databases">
        <title>Draft Genome Sequences of the Obligatory Marine Myxobacteria Enhygromyxa salina SWB007.</title>
        <authorList>
            <person name="Poehlein A."/>
            <person name="Moghaddam J.A."/>
            <person name="Harms H."/>
            <person name="Alanjari M."/>
            <person name="Koenig G.M."/>
            <person name="Daniel R."/>
            <person name="Schaeberle T.F."/>
        </authorList>
    </citation>
    <scope>NUCLEOTIDE SEQUENCE [LARGE SCALE GENOMIC DNA]</scope>
    <source>
        <strain evidence="4 5">SWB007</strain>
    </source>
</reference>
<sequence length="208" mass="22719">MVVPLDLSEEQTIAQAHARVLERFGHVDILINNSGISQRGTVVETQIEVDRRIMEVNYIGTVALTKAVLPSMLARGQGQIVVISSLMGKIGTPLRSAYAASKHALQGFFDCLRAEVHDQGVHVSVISPGYVHTEITKNALTADGSAYDRVGDAQSKAMSPEQFATRCADAIARRVNDKMIGGPEVWAARLAPFFPRVYDFLVRRVKST</sequence>
<name>A0A2S9YQ23_9BACT</name>